<organism evidence="2 3">
    <name type="scientific">Ramazzottius varieornatus</name>
    <name type="common">Water bear</name>
    <name type="synonym">Tardigrade</name>
    <dbReference type="NCBI Taxonomy" id="947166"/>
    <lineage>
        <taxon>Eukaryota</taxon>
        <taxon>Metazoa</taxon>
        <taxon>Ecdysozoa</taxon>
        <taxon>Tardigrada</taxon>
        <taxon>Eutardigrada</taxon>
        <taxon>Parachela</taxon>
        <taxon>Hypsibioidea</taxon>
        <taxon>Ramazzottiidae</taxon>
        <taxon>Ramazzottius</taxon>
    </lineage>
</organism>
<evidence type="ECO:0008006" key="4">
    <source>
        <dbReference type="Google" id="ProtNLM"/>
    </source>
</evidence>
<dbReference type="PANTHER" id="PTHR31377:SF0">
    <property type="entry name" value="AGMATINE DEIMINASE-RELATED"/>
    <property type="match status" value="1"/>
</dbReference>
<dbReference type="Gene3D" id="3.75.10.10">
    <property type="entry name" value="L-arginine/glycine Amidinotransferase, Chain A"/>
    <property type="match status" value="1"/>
</dbReference>
<dbReference type="Proteomes" id="UP000186922">
    <property type="component" value="Unassembled WGS sequence"/>
</dbReference>
<evidence type="ECO:0000313" key="3">
    <source>
        <dbReference type="Proteomes" id="UP000186922"/>
    </source>
</evidence>
<keyword evidence="1" id="KW-0378">Hydrolase</keyword>
<dbReference type="GO" id="GO:0009446">
    <property type="term" value="P:putrescine biosynthetic process"/>
    <property type="evidence" value="ECO:0007669"/>
    <property type="project" value="InterPro"/>
</dbReference>
<dbReference type="OrthoDB" id="544103at2759"/>
<dbReference type="STRING" id="947166.A0A1D1VLX0"/>
<dbReference type="Pfam" id="PF04371">
    <property type="entry name" value="PAD_porph"/>
    <property type="match status" value="1"/>
</dbReference>
<sequence length="323" mass="34879">MTKPPPAEWARHEAVWIGFPSHQGLWLNDLAPARNEVTAFARTVHAGGRGERVLLVAADEEAAIAAQLAAPFAEVIVYPFGDIWLRDTTAIIDGDGTGHIFRFNGWGQKYVMPGDETIGTWLAEACDRPVVHHDWVLEGGAIDGDGTGLVVLTEQCLLNPNRNPGATRDDIEARLAANLGFNRFLWLGEGLMNDHTDGHVDNLARFVGVNRLAIPVSADSCDPNYRVYNLAAQRAQGFGVEVARVPSPGLVLRNGQAIPASCMNFYIGNVAVVVPMYGTPNDDLAVQMFQLLFPDRTVVGLPANHVLSNGGGSFHCISQQIPA</sequence>
<evidence type="ECO:0000313" key="2">
    <source>
        <dbReference type="EMBL" id="GAV01133.1"/>
    </source>
</evidence>
<reference evidence="2 3" key="1">
    <citation type="journal article" date="2016" name="Nat. Commun.">
        <title>Extremotolerant tardigrade genome and improved radiotolerance of human cultured cells by tardigrade-unique protein.</title>
        <authorList>
            <person name="Hashimoto T."/>
            <person name="Horikawa D.D."/>
            <person name="Saito Y."/>
            <person name="Kuwahara H."/>
            <person name="Kozuka-Hata H."/>
            <person name="Shin-I T."/>
            <person name="Minakuchi Y."/>
            <person name="Ohishi K."/>
            <person name="Motoyama A."/>
            <person name="Aizu T."/>
            <person name="Enomoto A."/>
            <person name="Kondo K."/>
            <person name="Tanaka S."/>
            <person name="Hara Y."/>
            <person name="Koshikawa S."/>
            <person name="Sagara H."/>
            <person name="Miura T."/>
            <person name="Yokobori S."/>
            <person name="Miyagawa K."/>
            <person name="Suzuki Y."/>
            <person name="Kubo T."/>
            <person name="Oyama M."/>
            <person name="Kohara Y."/>
            <person name="Fujiyama A."/>
            <person name="Arakawa K."/>
            <person name="Katayama T."/>
            <person name="Toyoda A."/>
            <person name="Kunieda T."/>
        </authorList>
    </citation>
    <scope>NUCLEOTIDE SEQUENCE [LARGE SCALE GENOMIC DNA]</scope>
    <source>
        <strain evidence="2 3">YOKOZUNA-1</strain>
    </source>
</reference>
<dbReference type="GO" id="GO:0047632">
    <property type="term" value="F:agmatine deiminase activity"/>
    <property type="evidence" value="ECO:0007669"/>
    <property type="project" value="TreeGrafter"/>
</dbReference>
<dbReference type="AlphaFoldDB" id="A0A1D1VLX0"/>
<evidence type="ECO:0000256" key="1">
    <source>
        <dbReference type="ARBA" id="ARBA00022801"/>
    </source>
</evidence>
<proteinExistence type="predicted"/>
<name>A0A1D1VLX0_RAMVA</name>
<accession>A0A1D1VLX0</accession>
<dbReference type="InterPro" id="IPR007466">
    <property type="entry name" value="Peptidyl-Arg-deiminase_porph"/>
</dbReference>
<dbReference type="PANTHER" id="PTHR31377">
    <property type="entry name" value="AGMATINE DEIMINASE-RELATED"/>
    <property type="match status" value="1"/>
</dbReference>
<keyword evidence="3" id="KW-1185">Reference proteome</keyword>
<protein>
    <recommendedName>
        <fullName evidence="4">Agmatine deiminase</fullName>
    </recommendedName>
</protein>
<gene>
    <name evidence="2" type="primary">RvY_11890-1</name>
    <name evidence="2" type="synonym">RvY_11890.1</name>
    <name evidence="2" type="ORF">RvY_11890</name>
</gene>
<comment type="caution">
    <text evidence="2">The sequence shown here is derived from an EMBL/GenBank/DDBJ whole genome shotgun (WGS) entry which is preliminary data.</text>
</comment>
<dbReference type="SUPFAM" id="SSF55909">
    <property type="entry name" value="Pentein"/>
    <property type="match status" value="1"/>
</dbReference>
<dbReference type="GO" id="GO:0004668">
    <property type="term" value="F:protein-arginine deiminase activity"/>
    <property type="evidence" value="ECO:0007669"/>
    <property type="project" value="InterPro"/>
</dbReference>
<dbReference type="EMBL" id="BDGG01000007">
    <property type="protein sequence ID" value="GAV01133.1"/>
    <property type="molecule type" value="Genomic_DNA"/>
</dbReference>